<organism evidence="4 5">
    <name type="scientific">Apiospora arundinis</name>
    <dbReference type="NCBI Taxonomy" id="335852"/>
    <lineage>
        <taxon>Eukaryota</taxon>
        <taxon>Fungi</taxon>
        <taxon>Dikarya</taxon>
        <taxon>Ascomycota</taxon>
        <taxon>Pezizomycotina</taxon>
        <taxon>Sordariomycetes</taxon>
        <taxon>Xylariomycetidae</taxon>
        <taxon>Amphisphaeriales</taxon>
        <taxon>Apiosporaceae</taxon>
        <taxon>Apiospora</taxon>
    </lineage>
</organism>
<dbReference type="SUPFAM" id="SSF51735">
    <property type="entry name" value="NAD(P)-binding Rossmann-fold domains"/>
    <property type="match status" value="1"/>
</dbReference>
<gene>
    <name evidence="4" type="ORF">PGQ11_014658</name>
</gene>
<evidence type="ECO:0000256" key="3">
    <source>
        <dbReference type="RuleBase" id="RU000363"/>
    </source>
</evidence>
<dbReference type="PANTHER" id="PTHR44196:SF1">
    <property type="entry name" value="DEHYDROGENASE_REDUCTASE SDR FAMILY MEMBER 7B"/>
    <property type="match status" value="1"/>
</dbReference>
<sequence>MPAPPEQVATNCAAVAAFCQKRHSESYAFIDPAKADLSDQTVVITGASRGIGRAAAFSFVRAGCRRVVITARTPLHDLAAELKKEAAAARPGNSSTSAELDVLALAVDVTDNASVEAAAAAVSQRFGGVVDTLVNNAGYLPASERMGEGAAVDWLHCAEVNIKGLYRVSRFFLPLVLKSATARTVINVGSQGAHYVAPTMSAYQTSKFAVCRLTEFAAIEYADEGLVAVTVHPGCLRTELALNLPEDFHDLLVDAPELPGDTFVWIAKERRDWLTGRYMEANWDMEEFEGKKEDVIKRDVLKFRMTV</sequence>
<dbReference type="PRINTS" id="PR00080">
    <property type="entry name" value="SDRFAMILY"/>
</dbReference>
<dbReference type="CDD" id="cd05233">
    <property type="entry name" value="SDR_c"/>
    <property type="match status" value="1"/>
</dbReference>
<proteinExistence type="inferred from homology"/>
<dbReference type="InterPro" id="IPR002347">
    <property type="entry name" value="SDR_fam"/>
</dbReference>
<dbReference type="Pfam" id="PF00106">
    <property type="entry name" value="adh_short"/>
    <property type="match status" value="1"/>
</dbReference>
<dbReference type="Gene3D" id="3.40.50.720">
    <property type="entry name" value="NAD(P)-binding Rossmann-like Domain"/>
    <property type="match status" value="1"/>
</dbReference>
<dbReference type="InterPro" id="IPR036291">
    <property type="entry name" value="NAD(P)-bd_dom_sf"/>
</dbReference>
<reference evidence="4 5" key="1">
    <citation type="journal article" date="2024" name="IMA Fungus">
        <title>Apiospora arundinis, a panoply of carbohydrate-active enzymes and secondary metabolites.</title>
        <authorList>
            <person name="Sorensen T."/>
            <person name="Petersen C."/>
            <person name="Muurmann A.T."/>
            <person name="Christiansen J.V."/>
            <person name="Brundto M.L."/>
            <person name="Overgaard C.K."/>
            <person name="Boysen A.T."/>
            <person name="Wollenberg R.D."/>
            <person name="Larsen T.O."/>
            <person name="Sorensen J.L."/>
            <person name="Nielsen K.L."/>
            <person name="Sondergaard T.E."/>
        </authorList>
    </citation>
    <scope>NUCLEOTIDE SEQUENCE [LARGE SCALE GENOMIC DNA]</scope>
    <source>
        <strain evidence="4 5">AAU 773</strain>
    </source>
</reference>
<dbReference type="Proteomes" id="UP001390339">
    <property type="component" value="Unassembled WGS sequence"/>
</dbReference>
<protein>
    <submittedName>
        <fullName evidence="4">NAD(P)-binding protein</fullName>
    </submittedName>
</protein>
<keyword evidence="2" id="KW-0560">Oxidoreductase</keyword>
<evidence type="ECO:0000256" key="1">
    <source>
        <dbReference type="ARBA" id="ARBA00006484"/>
    </source>
</evidence>
<evidence type="ECO:0000256" key="2">
    <source>
        <dbReference type="ARBA" id="ARBA00023002"/>
    </source>
</evidence>
<evidence type="ECO:0000313" key="4">
    <source>
        <dbReference type="EMBL" id="KAK8852179.1"/>
    </source>
</evidence>
<comment type="caution">
    <text evidence="4">The sequence shown here is derived from an EMBL/GenBank/DDBJ whole genome shotgun (WGS) entry which is preliminary data.</text>
</comment>
<dbReference type="PANTHER" id="PTHR44196">
    <property type="entry name" value="DEHYDROGENASE/REDUCTASE SDR FAMILY MEMBER 7B"/>
    <property type="match status" value="1"/>
</dbReference>
<comment type="similarity">
    <text evidence="1 3">Belongs to the short-chain dehydrogenases/reductases (SDR) family.</text>
</comment>
<dbReference type="PRINTS" id="PR00081">
    <property type="entry name" value="GDHRDH"/>
</dbReference>
<name>A0ABR2HSX0_9PEZI</name>
<dbReference type="EMBL" id="JAPCWZ010000009">
    <property type="protein sequence ID" value="KAK8852179.1"/>
    <property type="molecule type" value="Genomic_DNA"/>
</dbReference>
<evidence type="ECO:0000313" key="5">
    <source>
        <dbReference type="Proteomes" id="UP001390339"/>
    </source>
</evidence>
<accession>A0ABR2HSX0</accession>
<keyword evidence="5" id="KW-1185">Reference proteome</keyword>